<comment type="caution">
    <text evidence="8">The sequence shown here is derived from an EMBL/GenBank/DDBJ whole genome shotgun (WGS) entry which is preliminary data.</text>
</comment>
<dbReference type="GO" id="GO:0005886">
    <property type="term" value="C:plasma membrane"/>
    <property type="evidence" value="ECO:0007669"/>
    <property type="project" value="UniProtKB-SubCell"/>
</dbReference>
<sequence>MNLDKFCILFVLLQVVLLWLPLDYFSIIIVMSVIVAVVMLWHKKRLWGFFGLVIAMSFYNVQQIAKNAENVTATTVIKPLKIVKILHQQDYKTAIGELYNGKRFYLQWRNNVPLKLEQHYQATLKIRPISGRLNQGNFNRQQWYFANKINGIAIVKRAKLIDKKSMFDFSIRTKWLNHTQTQTQHLATQGLILALGFGERAWLTASHWHIFKQTTTAHLIAISGLHIGLVAWLGFWLAKLLQYIILSILSKTSGYIGKNFCKKCVLSYRLPLLLGLLSAVAYSFLANFSIPTLRALLAISLVLICQLARRHYTAMQLWWRIVAVLLFCYPITLLSSSFWLSILAVWCLIIWYRYFPLKQIIDNLSFKSNTTNNPFVRFIIAILHLQLGILLLFTPIQFYFFEGTSFFAFIANLVIVPFYSLLVVPLILFSLITNNLLNTWHLVDYLLQMSLALLNPLANDWIILSQYQQWQILTLNLLILMVLYAWLNHKLKLFWKYIGLNTIIFNSLFYIYFFTQPKTQWITFDVGEGLANAFIYREGLRTQAVLYDTGVSWGKGKTKNSMAKLEILPYLKRNGIDVKGIFLSHDDKDHSGGIVDILNEYPKARLISSSYRQYAHRKAETCVQGKQWQFGDFRLQSYYPIAVTLRAKNANSCVILVTVKKFKILLTGDITYSKEPDFAPQIGKIDFLQVPHHGSKTSTSQLLLSNSMPKFAMVSTGRWNMWHLPNKKVIKRLQDNQIKVLNTAKEGMITVNFDDKSYKIQVVRGQWSAWYSKIF</sequence>
<keyword evidence="2" id="KW-1003">Cell membrane</keyword>
<name>A0AAJ6N8N8_9PAST</name>
<feature type="domain" description="Metallo-beta-lactamase" evidence="7">
    <location>
        <begin position="530"/>
        <end position="718"/>
    </location>
</feature>
<dbReference type="CDD" id="cd07731">
    <property type="entry name" value="ComA-like_MBL-fold"/>
    <property type="match status" value="1"/>
</dbReference>
<feature type="transmembrane region" description="Helical" evidence="6">
    <location>
        <begin position="470"/>
        <end position="487"/>
    </location>
</feature>
<evidence type="ECO:0000256" key="5">
    <source>
        <dbReference type="ARBA" id="ARBA00023136"/>
    </source>
</evidence>
<dbReference type="PANTHER" id="PTHR30619:SF1">
    <property type="entry name" value="RECOMBINATION PROTEIN 2"/>
    <property type="match status" value="1"/>
</dbReference>
<dbReference type="InterPro" id="IPR004797">
    <property type="entry name" value="Competence_ComEC/Rec2"/>
</dbReference>
<evidence type="ECO:0000313" key="9">
    <source>
        <dbReference type="Proteomes" id="UP001236239"/>
    </source>
</evidence>
<evidence type="ECO:0000256" key="1">
    <source>
        <dbReference type="ARBA" id="ARBA00004651"/>
    </source>
</evidence>
<dbReference type="InterPro" id="IPR001279">
    <property type="entry name" value="Metallo-B-lactamas"/>
</dbReference>
<gene>
    <name evidence="8" type="ORF">QJU93_02630</name>
</gene>
<dbReference type="SMART" id="SM00849">
    <property type="entry name" value="Lactamase_B"/>
    <property type="match status" value="1"/>
</dbReference>
<feature type="transmembrane region" description="Helical" evidence="6">
    <location>
        <begin position="338"/>
        <end position="355"/>
    </location>
</feature>
<feature type="transmembrane region" description="Helical" evidence="6">
    <location>
        <begin position="494"/>
        <end position="513"/>
    </location>
</feature>
<feature type="transmembrane region" description="Helical" evidence="6">
    <location>
        <begin position="445"/>
        <end position="464"/>
    </location>
</feature>
<comment type="subcellular location">
    <subcellularLocation>
        <location evidence="1">Cell membrane</location>
        <topology evidence="1">Multi-pass membrane protein</topology>
    </subcellularLocation>
</comment>
<evidence type="ECO:0000313" key="8">
    <source>
        <dbReference type="EMBL" id="MDP8172252.1"/>
    </source>
</evidence>
<protein>
    <submittedName>
        <fullName evidence="8">DNA internalization-related competence protein ComEC/Rec2</fullName>
    </submittedName>
</protein>
<dbReference type="AlphaFoldDB" id="A0AAJ6N8N8"/>
<feature type="transmembrane region" description="Helical" evidence="6">
    <location>
        <begin position="317"/>
        <end position="332"/>
    </location>
</feature>
<proteinExistence type="predicted"/>
<dbReference type="GO" id="GO:0030420">
    <property type="term" value="P:establishment of competence for transformation"/>
    <property type="evidence" value="ECO:0007669"/>
    <property type="project" value="InterPro"/>
</dbReference>
<dbReference type="PANTHER" id="PTHR30619">
    <property type="entry name" value="DNA INTERNALIZATION/COMPETENCE PROTEIN COMEC/REC2"/>
    <property type="match status" value="1"/>
</dbReference>
<dbReference type="NCBIfam" id="TIGR00361">
    <property type="entry name" value="ComEC_Rec2"/>
    <property type="match status" value="1"/>
</dbReference>
<accession>A0AAJ6N8N8</accession>
<feature type="transmembrane region" description="Helical" evidence="6">
    <location>
        <begin position="6"/>
        <end position="39"/>
    </location>
</feature>
<feature type="transmembrane region" description="Helical" evidence="6">
    <location>
        <begin position="291"/>
        <end position="308"/>
    </location>
</feature>
<feature type="transmembrane region" description="Helical" evidence="6">
    <location>
        <begin position="406"/>
        <end position="433"/>
    </location>
</feature>
<dbReference type="EMBL" id="JASAYQ010000003">
    <property type="protein sequence ID" value="MDP8172252.1"/>
    <property type="molecule type" value="Genomic_DNA"/>
</dbReference>
<dbReference type="SUPFAM" id="SSF56281">
    <property type="entry name" value="Metallo-hydrolase/oxidoreductase"/>
    <property type="match status" value="1"/>
</dbReference>
<evidence type="ECO:0000256" key="2">
    <source>
        <dbReference type="ARBA" id="ARBA00022475"/>
    </source>
</evidence>
<dbReference type="InterPro" id="IPR035681">
    <property type="entry name" value="ComA-like_MBL"/>
</dbReference>
<evidence type="ECO:0000256" key="3">
    <source>
        <dbReference type="ARBA" id="ARBA00022692"/>
    </source>
</evidence>
<dbReference type="NCBIfam" id="TIGR00360">
    <property type="entry name" value="ComEC_N-term"/>
    <property type="match status" value="1"/>
</dbReference>
<dbReference type="InterPro" id="IPR036866">
    <property type="entry name" value="RibonucZ/Hydroxyglut_hydro"/>
</dbReference>
<keyword evidence="3 6" id="KW-0812">Transmembrane</keyword>
<feature type="transmembrane region" description="Helical" evidence="6">
    <location>
        <begin position="375"/>
        <end position="400"/>
    </location>
</feature>
<dbReference type="Pfam" id="PF00753">
    <property type="entry name" value="Lactamase_B"/>
    <property type="match status" value="1"/>
</dbReference>
<evidence type="ECO:0000259" key="7">
    <source>
        <dbReference type="SMART" id="SM00849"/>
    </source>
</evidence>
<keyword evidence="5 6" id="KW-0472">Membrane</keyword>
<keyword evidence="4 6" id="KW-1133">Transmembrane helix</keyword>
<evidence type="ECO:0000256" key="4">
    <source>
        <dbReference type="ARBA" id="ARBA00022989"/>
    </source>
</evidence>
<dbReference type="Pfam" id="PF03772">
    <property type="entry name" value="Competence"/>
    <property type="match status" value="1"/>
</dbReference>
<organism evidence="8 9">
    <name type="scientific">Phocoenobacter skyensis</name>
    <dbReference type="NCBI Taxonomy" id="97481"/>
    <lineage>
        <taxon>Bacteria</taxon>
        <taxon>Pseudomonadati</taxon>
        <taxon>Pseudomonadota</taxon>
        <taxon>Gammaproteobacteria</taxon>
        <taxon>Pasteurellales</taxon>
        <taxon>Pasteurellaceae</taxon>
        <taxon>Phocoenobacter</taxon>
    </lineage>
</organism>
<evidence type="ECO:0000256" key="6">
    <source>
        <dbReference type="SAM" id="Phobius"/>
    </source>
</evidence>
<dbReference type="InterPro" id="IPR052159">
    <property type="entry name" value="Competence_DNA_uptake"/>
</dbReference>
<reference evidence="8" key="1">
    <citation type="journal article" date="2023" name="Front. Microbiol.">
        <title>Phylogeography and host specificity of Pasteurellaceae pathogenic to sea-farmed fish in the north-east Atlantic.</title>
        <authorList>
            <person name="Gulla S."/>
            <person name="Colquhoun D.J."/>
            <person name="Olsen A.B."/>
            <person name="Spilsberg B."/>
            <person name="Lagesen K."/>
            <person name="Aakesson C.P."/>
            <person name="Strom S."/>
            <person name="Manji F."/>
            <person name="Birkbeck T.H."/>
            <person name="Nilsen H.K."/>
        </authorList>
    </citation>
    <scope>NUCLEOTIDE SEQUENCE</scope>
    <source>
        <strain evidence="8">TW16_20</strain>
    </source>
</reference>
<dbReference type="InterPro" id="IPR004477">
    <property type="entry name" value="ComEC_N"/>
</dbReference>
<dbReference type="Proteomes" id="UP001236239">
    <property type="component" value="Unassembled WGS sequence"/>
</dbReference>
<feature type="transmembrane region" description="Helical" evidence="6">
    <location>
        <begin position="219"/>
        <end position="245"/>
    </location>
</feature>
<dbReference type="RefSeq" id="WP_306374378.1">
    <property type="nucleotide sequence ID" value="NZ_JASAYK010000004.1"/>
</dbReference>
<dbReference type="Gene3D" id="3.60.15.10">
    <property type="entry name" value="Ribonuclease Z/Hydroxyacylglutathione hydrolase-like"/>
    <property type="match status" value="1"/>
</dbReference>